<evidence type="ECO:0000256" key="7">
    <source>
        <dbReference type="ARBA" id="ARBA00047464"/>
    </source>
</evidence>
<evidence type="ECO:0000256" key="5">
    <source>
        <dbReference type="ARBA" id="ARBA00023002"/>
    </source>
</evidence>
<name>A0ABW5UVJ8_9MICO</name>
<comment type="subunit">
    <text evidence="8">Homodimer.</text>
</comment>
<evidence type="ECO:0000259" key="11">
    <source>
        <dbReference type="Pfam" id="PF05201"/>
    </source>
</evidence>
<keyword evidence="6 8" id="KW-0627">Porphyrin biosynthesis</keyword>
<keyword evidence="5 8" id="KW-0560">Oxidoreductase</keyword>
<dbReference type="Pfam" id="PF05201">
    <property type="entry name" value="GlutR_N"/>
    <property type="match status" value="1"/>
</dbReference>
<feature type="binding site" evidence="8">
    <location>
        <begin position="208"/>
        <end position="213"/>
    </location>
    <ligand>
        <name>NADP(+)</name>
        <dbReference type="ChEBI" id="CHEBI:58349"/>
    </ligand>
</feature>
<dbReference type="SUPFAM" id="SSF69075">
    <property type="entry name" value="Glutamyl tRNA-reductase dimerization domain"/>
    <property type="match status" value="1"/>
</dbReference>
<comment type="pathway">
    <text evidence="1 8">Porphyrin-containing compound metabolism; protoporphyrin-IX biosynthesis; 5-aminolevulinate from L-glutamyl-tRNA(Glu): step 1/2.</text>
</comment>
<accession>A0ABW5UVJ8</accession>
<evidence type="ECO:0000256" key="3">
    <source>
        <dbReference type="ARBA" id="ARBA00012970"/>
    </source>
</evidence>
<feature type="binding site" evidence="8">
    <location>
        <position position="139"/>
    </location>
    <ligand>
        <name>substrate</name>
    </ligand>
</feature>
<dbReference type="Gene3D" id="3.30.460.30">
    <property type="entry name" value="Glutamyl-tRNA reductase, N-terminal domain"/>
    <property type="match status" value="1"/>
</dbReference>
<dbReference type="SUPFAM" id="SSF51735">
    <property type="entry name" value="NAD(P)-binding Rossmann-fold domains"/>
    <property type="match status" value="1"/>
</dbReference>
<reference evidence="13" key="1">
    <citation type="journal article" date="2019" name="Int. J. Syst. Evol. Microbiol.">
        <title>The Global Catalogue of Microorganisms (GCM) 10K type strain sequencing project: providing services to taxonomists for standard genome sequencing and annotation.</title>
        <authorList>
            <consortium name="The Broad Institute Genomics Platform"/>
            <consortium name="The Broad Institute Genome Sequencing Center for Infectious Disease"/>
            <person name="Wu L."/>
            <person name="Ma J."/>
        </authorList>
    </citation>
    <scope>NUCLEOTIDE SEQUENCE [LARGE SCALE GENOMIC DNA]</scope>
    <source>
        <strain evidence="13">TISTR 1514</strain>
    </source>
</reference>
<evidence type="ECO:0000256" key="2">
    <source>
        <dbReference type="ARBA" id="ARBA00005916"/>
    </source>
</evidence>
<dbReference type="Proteomes" id="UP001597492">
    <property type="component" value="Unassembled WGS sequence"/>
</dbReference>
<evidence type="ECO:0000259" key="9">
    <source>
        <dbReference type="Pfam" id="PF00745"/>
    </source>
</evidence>
<evidence type="ECO:0000256" key="1">
    <source>
        <dbReference type="ARBA" id="ARBA00005059"/>
    </source>
</evidence>
<dbReference type="InterPro" id="IPR015896">
    <property type="entry name" value="4pyrrol_synth_GluRdtase_dimer"/>
</dbReference>
<organism evidence="12 13">
    <name type="scientific">Gulosibacter faecalis</name>
    <dbReference type="NCBI Taxonomy" id="272240"/>
    <lineage>
        <taxon>Bacteria</taxon>
        <taxon>Bacillati</taxon>
        <taxon>Actinomycetota</taxon>
        <taxon>Actinomycetes</taxon>
        <taxon>Micrococcales</taxon>
        <taxon>Microbacteriaceae</taxon>
        <taxon>Gulosibacter</taxon>
    </lineage>
</organism>
<dbReference type="NCBIfam" id="NF000750">
    <property type="entry name" value="PRK00045.3-4"/>
    <property type="match status" value="1"/>
</dbReference>
<dbReference type="InterPro" id="IPR000343">
    <property type="entry name" value="4pyrrol_synth_GluRdtase"/>
</dbReference>
<feature type="domain" description="Tetrapyrrole biosynthesis glutamyl-tRNA reductase dimerisation" evidence="9">
    <location>
        <begin position="337"/>
        <end position="425"/>
    </location>
</feature>
<dbReference type="Pfam" id="PF01488">
    <property type="entry name" value="Shikimate_DH"/>
    <property type="match status" value="1"/>
</dbReference>
<keyword evidence="13" id="KW-1185">Reference proteome</keyword>
<comment type="miscellaneous">
    <text evidence="8">During catalysis, the active site Cys acts as a nucleophile attacking the alpha-carbonyl group of tRNA-bound glutamate with the formation of a thioester intermediate between enzyme and glutamate, and the concomitant release of tRNA(Glu). The thioester intermediate is finally reduced by direct hydride transfer from NADPH, to form the product GSA.</text>
</comment>
<dbReference type="PANTHER" id="PTHR43013">
    <property type="entry name" value="GLUTAMYL-TRNA REDUCTASE"/>
    <property type="match status" value="1"/>
</dbReference>
<dbReference type="Pfam" id="PF00745">
    <property type="entry name" value="GlutR_dimer"/>
    <property type="match status" value="1"/>
</dbReference>
<comment type="catalytic activity">
    <reaction evidence="7 8">
        <text>(S)-4-amino-5-oxopentanoate + tRNA(Glu) + NADP(+) = L-glutamyl-tRNA(Glu) + NADPH + H(+)</text>
        <dbReference type="Rhea" id="RHEA:12344"/>
        <dbReference type="Rhea" id="RHEA-COMP:9663"/>
        <dbReference type="Rhea" id="RHEA-COMP:9680"/>
        <dbReference type="ChEBI" id="CHEBI:15378"/>
        <dbReference type="ChEBI" id="CHEBI:57501"/>
        <dbReference type="ChEBI" id="CHEBI:57783"/>
        <dbReference type="ChEBI" id="CHEBI:58349"/>
        <dbReference type="ChEBI" id="CHEBI:78442"/>
        <dbReference type="ChEBI" id="CHEBI:78520"/>
        <dbReference type="EC" id="1.2.1.70"/>
    </reaction>
</comment>
<comment type="domain">
    <text evidence="8">Possesses an unusual extended V-shaped dimeric structure with each monomer consisting of three distinct domains arranged along a curved 'spinal' alpha-helix. The N-terminal catalytic domain specifically recognizes the glutamate moiety of the substrate. The second domain is the NADPH-binding domain, and the third C-terminal domain is responsible for dimerization.</text>
</comment>
<dbReference type="InterPro" id="IPR006151">
    <property type="entry name" value="Shikm_DH/Glu-tRNA_Rdtase"/>
</dbReference>
<dbReference type="SUPFAM" id="SSF69742">
    <property type="entry name" value="Glutamyl tRNA-reductase catalytic, N-terminal domain"/>
    <property type="match status" value="1"/>
</dbReference>
<evidence type="ECO:0000256" key="8">
    <source>
        <dbReference type="HAMAP-Rule" id="MF_00087"/>
    </source>
</evidence>
<evidence type="ECO:0000259" key="10">
    <source>
        <dbReference type="Pfam" id="PF01488"/>
    </source>
</evidence>
<feature type="binding site" evidence="8">
    <location>
        <begin position="133"/>
        <end position="135"/>
    </location>
    <ligand>
        <name>substrate</name>
    </ligand>
</feature>
<protein>
    <recommendedName>
        <fullName evidence="3 8">Glutamyl-tRNA reductase</fullName>
        <shortName evidence="8">GluTR</shortName>
        <ecNumber evidence="3 8">1.2.1.70</ecNumber>
    </recommendedName>
</protein>
<comment type="caution">
    <text evidence="12">The sequence shown here is derived from an EMBL/GenBank/DDBJ whole genome shotgun (WGS) entry which is preliminary data.</text>
</comment>
<comment type="function">
    <text evidence="8">Catalyzes the NADPH-dependent reduction of glutamyl-tRNA(Glu) to glutamate 1-semialdehyde (GSA).</text>
</comment>
<evidence type="ECO:0000256" key="4">
    <source>
        <dbReference type="ARBA" id="ARBA00022857"/>
    </source>
</evidence>
<dbReference type="EMBL" id="JBHUNE010000003">
    <property type="protein sequence ID" value="MFD2757488.1"/>
    <property type="molecule type" value="Genomic_DNA"/>
</dbReference>
<dbReference type="EC" id="1.2.1.70" evidence="3 8"/>
<feature type="binding site" evidence="8">
    <location>
        <position position="128"/>
    </location>
    <ligand>
        <name>substrate</name>
    </ligand>
</feature>
<sequence length="464" mass="49811">MPLIFAGSRGPLAPAYPGLRWGIMLVCLSANHHSAGFALLERLSAVPVADVENSTRDIAGLNGAVVLSTCNRVELYLDVASAGAIDAMFARLADLSGIDEDELRAHMRVLGDKHVPEYLFSVSSGLESVAVGEGEISGQVRRSLQRARQQRLTTGPLEGVFRIAAETSKGVKANTDLANTGRSLVSLALDLAASQVRDWSRARVLLIGTGSYAGASLKALTARGARDIGVFSPSGRTHTLGERYDVHDVTPGEFGEEVSSADVIITCSNADTYVLDHAFVRNTRLAAGHSPRQLIIDMGMPRNVDPLVGKISGVDVLDLETVRLHAPLEDLDATDLARCIVARAARDYDNERRVQRASSVIATFRDTVRDRVEYEIARLGVSEETAIAMRKLGNSLLHEPTVRIKELVREERADEALEALRVLFAIDPPTPPATGAISVISQLPDRLPAMPGDDAAGDCPMGRS</sequence>
<keyword evidence="4 8" id="KW-0521">NADP</keyword>
<evidence type="ECO:0000313" key="12">
    <source>
        <dbReference type="EMBL" id="MFD2757488.1"/>
    </source>
</evidence>
<feature type="binding site" evidence="8">
    <location>
        <begin position="69"/>
        <end position="72"/>
    </location>
    <ligand>
        <name>substrate</name>
    </ligand>
</feature>
<dbReference type="PANTHER" id="PTHR43013:SF1">
    <property type="entry name" value="GLUTAMYL-TRNA REDUCTASE"/>
    <property type="match status" value="1"/>
</dbReference>
<dbReference type="InterPro" id="IPR036343">
    <property type="entry name" value="GluRdtase_N_sf"/>
</dbReference>
<comment type="similarity">
    <text evidence="2 8">Belongs to the glutamyl-tRNA reductase family.</text>
</comment>
<gene>
    <name evidence="8" type="primary">hemA</name>
    <name evidence="12" type="ORF">ACFSW7_03725</name>
</gene>
<evidence type="ECO:0000313" key="13">
    <source>
        <dbReference type="Proteomes" id="UP001597492"/>
    </source>
</evidence>
<dbReference type="InterPro" id="IPR036453">
    <property type="entry name" value="GluRdtase_dimer_dom_sf"/>
</dbReference>
<evidence type="ECO:0000256" key="6">
    <source>
        <dbReference type="ARBA" id="ARBA00023244"/>
    </source>
</evidence>
<dbReference type="Gene3D" id="3.40.50.720">
    <property type="entry name" value="NAD(P)-binding Rossmann-like Domain"/>
    <property type="match status" value="1"/>
</dbReference>
<dbReference type="InterPro" id="IPR036291">
    <property type="entry name" value="NAD(P)-bd_dom_sf"/>
</dbReference>
<dbReference type="PIRSF" id="PIRSF000445">
    <property type="entry name" value="4pyrrol_synth_GluRdtase"/>
    <property type="match status" value="1"/>
</dbReference>
<comment type="caution">
    <text evidence="8">Lacks conserved residue(s) required for the propagation of feature annotation.</text>
</comment>
<dbReference type="RefSeq" id="WP_083919536.1">
    <property type="nucleotide sequence ID" value="NZ_JBHUNE010000003.1"/>
</dbReference>
<feature type="domain" description="Glutamyl-tRNA reductase N-terminal" evidence="11">
    <location>
        <begin position="29"/>
        <end position="175"/>
    </location>
</feature>
<proteinExistence type="inferred from homology"/>
<feature type="domain" description="Quinate/shikimate 5-dehydrogenase/glutamyl-tRNA reductase" evidence="10">
    <location>
        <begin position="190"/>
        <end position="320"/>
    </location>
</feature>
<dbReference type="InterPro" id="IPR015895">
    <property type="entry name" value="4pyrrol_synth_GluRdtase_N"/>
</dbReference>
<dbReference type="HAMAP" id="MF_00087">
    <property type="entry name" value="Glu_tRNA_reductase"/>
    <property type="match status" value="1"/>
</dbReference>
<feature type="active site" description="Nucleophile" evidence="8">
    <location>
        <position position="70"/>
    </location>
</feature>
<dbReference type="GO" id="GO:0008883">
    <property type="term" value="F:glutamyl-tRNA reductase activity"/>
    <property type="evidence" value="ECO:0007669"/>
    <property type="project" value="UniProtKB-EC"/>
</dbReference>